<dbReference type="Proteomes" id="UP000544052">
    <property type="component" value="Unassembled WGS sequence"/>
</dbReference>
<protein>
    <submittedName>
        <fullName evidence="2">Uncharacterized protein</fullName>
    </submittedName>
</protein>
<evidence type="ECO:0000313" key="3">
    <source>
        <dbReference type="Proteomes" id="UP000518255"/>
    </source>
</evidence>
<name>A0A7W3TYK1_9LACO</name>
<evidence type="ECO:0000313" key="1">
    <source>
        <dbReference type="EMBL" id="MBB1063169.1"/>
    </source>
</evidence>
<reference evidence="3 4" key="1">
    <citation type="submission" date="2020-07" db="EMBL/GenBank/DDBJ databases">
        <title>Description of Limosilactobacillus balticus sp. nov., Limosilactobacillus agrestis sp. nov., Limosilactobacillus albertensis sp. nov., Limosilactobacillus rudii sp. nov., Limosilactobacillus fastidiosus sp. nov., five novel Limosilactobacillus species isolated from the vertebrate gastrointestinal tract, and proposal of 6 subspecies of Limosilactobacillus reuteri adapted to the gastrointestinal tract of specific vertebrate hosts.</title>
        <authorList>
            <person name="Li F."/>
            <person name="Cheng C."/>
            <person name="Zheng J."/>
            <person name="Quevedo R.M."/>
            <person name="Li J."/>
            <person name="Roos S."/>
            <person name="Gaenzle M.G."/>
            <person name="Walter J."/>
        </authorList>
    </citation>
    <scope>NUCLEOTIDE SEQUENCE [LARGE SCALE GENOMIC DNA]</scope>
    <source>
        <strain evidence="2 3">WF-MA3-C</strain>
        <strain evidence="1 4">WF-MO7-1</strain>
    </source>
</reference>
<accession>A0A7W3TYK1</accession>
<comment type="caution">
    <text evidence="2">The sequence shown here is derived from an EMBL/GenBank/DDBJ whole genome shotgun (WGS) entry which is preliminary data.</text>
</comment>
<organism evidence="2 3">
    <name type="scientific">Limosilactobacillus fastidiosus</name>
    <dbReference type="NCBI Taxonomy" id="2759855"/>
    <lineage>
        <taxon>Bacteria</taxon>
        <taxon>Bacillati</taxon>
        <taxon>Bacillota</taxon>
        <taxon>Bacilli</taxon>
        <taxon>Lactobacillales</taxon>
        <taxon>Lactobacillaceae</taxon>
        <taxon>Limosilactobacillus</taxon>
    </lineage>
</organism>
<evidence type="ECO:0000313" key="4">
    <source>
        <dbReference type="Proteomes" id="UP000544052"/>
    </source>
</evidence>
<sequence length="87" mass="10174">MTTEKLTLEQASSILKSYQENGWLIELDANPSRIDCLYWAYVYPAGKWHEEYIKSLCKSFFSTNELIIWLASHLVANYPLKEIKSKI</sequence>
<dbReference type="AlphaFoldDB" id="A0A7W3TYK1"/>
<dbReference type="RefSeq" id="WP_182580240.1">
    <property type="nucleotide sequence ID" value="NZ_JACIUZ010000036.1"/>
</dbReference>
<dbReference type="EMBL" id="JACIUY010000042">
    <property type="protein sequence ID" value="MBB1085415.1"/>
    <property type="molecule type" value="Genomic_DNA"/>
</dbReference>
<dbReference type="EMBL" id="JACIUZ010000036">
    <property type="protein sequence ID" value="MBB1063169.1"/>
    <property type="molecule type" value="Genomic_DNA"/>
</dbReference>
<keyword evidence="4" id="KW-1185">Reference proteome</keyword>
<dbReference type="Proteomes" id="UP000518255">
    <property type="component" value="Unassembled WGS sequence"/>
</dbReference>
<gene>
    <name evidence="2" type="ORF">H5R63_01110</name>
    <name evidence="1" type="ORF">H5R64_05250</name>
</gene>
<proteinExistence type="predicted"/>
<evidence type="ECO:0000313" key="2">
    <source>
        <dbReference type="EMBL" id="MBB1085415.1"/>
    </source>
</evidence>